<sequence length="61" mass="6449">MADVGTTVALLQDGGWRESSLADNVAVAAQRYADAASMRPRHCARNRCTASSSKTRLPDAA</sequence>
<protein>
    <submittedName>
        <fullName evidence="1">Uncharacterized protein</fullName>
    </submittedName>
</protein>
<accession>A0A6V7CZJ9</accession>
<dbReference type="EMBL" id="LR828261">
    <property type="protein sequence ID" value="CAD0324803.1"/>
    <property type="molecule type" value="Genomic_DNA"/>
</dbReference>
<gene>
    <name evidence="1" type="ORF">CFBP2533_18230</name>
</gene>
<organism evidence="1">
    <name type="scientific">Xanthomonas hortorum pv. pelargonii</name>
    <dbReference type="NCBI Taxonomy" id="453602"/>
    <lineage>
        <taxon>Bacteria</taxon>
        <taxon>Pseudomonadati</taxon>
        <taxon>Pseudomonadota</taxon>
        <taxon>Gammaproteobacteria</taxon>
        <taxon>Lysobacterales</taxon>
        <taxon>Lysobacteraceae</taxon>
        <taxon>Xanthomonas</taxon>
    </lineage>
</organism>
<evidence type="ECO:0000313" key="1">
    <source>
        <dbReference type="EMBL" id="CAD0324803.1"/>
    </source>
</evidence>
<name>A0A6V7CZJ9_9XANT</name>
<proteinExistence type="predicted"/>
<reference evidence="1" key="1">
    <citation type="submission" date="2020-07" db="EMBL/GenBank/DDBJ databases">
        <authorList>
            <person name="Pothier F. J."/>
        </authorList>
    </citation>
    <scope>NUCLEOTIDE SEQUENCE</scope>
    <source>
        <strain evidence="1">CFBP 2533</strain>
    </source>
</reference>
<dbReference type="AlphaFoldDB" id="A0A6V7CZJ9"/>
<dbReference type="EMBL" id="LR828261">
    <property type="protein sequence ID" value="CAD0324811.1"/>
    <property type="molecule type" value="Genomic_DNA"/>
</dbReference>